<dbReference type="GO" id="GO:0000049">
    <property type="term" value="F:tRNA binding"/>
    <property type="evidence" value="ECO:0007669"/>
    <property type="project" value="UniProtKB-UniRule"/>
</dbReference>
<dbReference type="Pfam" id="PF00825">
    <property type="entry name" value="Ribonuclease_P"/>
    <property type="match status" value="1"/>
</dbReference>
<accession>A0A6I6JCB1</accession>
<dbReference type="PROSITE" id="PS00648">
    <property type="entry name" value="RIBONUCLEASE_P"/>
    <property type="match status" value="1"/>
</dbReference>
<evidence type="ECO:0000256" key="4">
    <source>
        <dbReference type="ARBA" id="ARBA00022759"/>
    </source>
</evidence>
<dbReference type="GO" id="GO:0030677">
    <property type="term" value="C:ribonuclease P complex"/>
    <property type="evidence" value="ECO:0007669"/>
    <property type="project" value="TreeGrafter"/>
</dbReference>
<dbReference type="KEGG" id="psel:GM415_00985"/>
<evidence type="ECO:0000313" key="10">
    <source>
        <dbReference type="Proteomes" id="UP000428328"/>
    </source>
</evidence>
<keyword evidence="10" id="KW-1185">Reference proteome</keyword>
<evidence type="ECO:0000256" key="7">
    <source>
        <dbReference type="HAMAP-Rule" id="MF_00227"/>
    </source>
</evidence>
<comment type="catalytic activity">
    <reaction evidence="7">
        <text>Endonucleolytic cleavage of RNA, removing 5'-extranucleotides from tRNA precursor.</text>
        <dbReference type="EC" id="3.1.26.5"/>
    </reaction>
</comment>
<comment type="similarity">
    <text evidence="7">Belongs to the RnpA family.</text>
</comment>
<evidence type="ECO:0000256" key="2">
    <source>
        <dbReference type="ARBA" id="ARBA00022694"/>
    </source>
</evidence>
<evidence type="ECO:0000256" key="8">
    <source>
        <dbReference type="NCBIfam" id="TIGR00188"/>
    </source>
</evidence>
<gene>
    <name evidence="7 9" type="primary">rnpA</name>
    <name evidence="9" type="ORF">GM415_00985</name>
</gene>
<organism evidence="9 10">
    <name type="scientific">Pseudodesulfovibrio cashew</name>
    <dbReference type="NCBI Taxonomy" id="2678688"/>
    <lineage>
        <taxon>Bacteria</taxon>
        <taxon>Pseudomonadati</taxon>
        <taxon>Thermodesulfobacteriota</taxon>
        <taxon>Desulfovibrionia</taxon>
        <taxon>Desulfovibrionales</taxon>
        <taxon>Desulfovibrionaceae</taxon>
    </lineage>
</organism>
<dbReference type="GO" id="GO:0004526">
    <property type="term" value="F:ribonuclease P activity"/>
    <property type="evidence" value="ECO:0007669"/>
    <property type="project" value="UniProtKB-UniRule"/>
</dbReference>
<keyword evidence="5 7" id="KW-0378">Hydrolase</keyword>
<comment type="function">
    <text evidence="1 7">RNaseP catalyzes the removal of the 5'-leader sequence from pre-tRNA to produce the mature 5'-terminus. It can also cleave other RNA substrates such as 4.5S RNA. The protein component plays an auxiliary but essential role in vivo by binding to the 5'-leader sequence and broadening the substrate specificity of the ribozyme.</text>
</comment>
<dbReference type="GO" id="GO:0001682">
    <property type="term" value="P:tRNA 5'-leader removal"/>
    <property type="evidence" value="ECO:0007669"/>
    <property type="project" value="UniProtKB-UniRule"/>
</dbReference>
<proteinExistence type="inferred from homology"/>
<dbReference type="Proteomes" id="UP000428328">
    <property type="component" value="Chromosome"/>
</dbReference>
<dbReference type="Gene3D" id="3.30.230.10">
    <property type="match status" value="1"/>
</dbReference>
<evidence type="ECO:0000256" key="3">
    <source>
        <dbReference type="ARBA" id="ARBA00022722"/>
    </source>
</evidence>
<evidence type="ECO:0000256" key="6">
    <source>
        <dbReference type="ARBA" id="ARBA00022884"/>
    </source>
</evidence>
<sequence>MSRLAWNKERRLLKSPEFTECYERGRKYFTRNFILFVKRRNEGQGGIRLGLTVSKKMGHAVARNRIKRVVREYFRLHQFEFYLPLDIVVVPKRNLEAKQLTLALAIEEFTPLLARIRAEAAASQERK</sequence>
<comment type="subunit">
    <text evidence="7">Consists of a catalytic RNA component (M1 or rnpB) and a protein subunit.</text>
</comment>
<protein>
    <recommendedName>
        <fullName evidence="7 8">Ribonuclease P protein component</fullName>
        <shortName evidence="7">RNase P protein</shortName>
        <shortName evidence="7">RNaseP protein</shortName>
        <ecNumber evidence="7 8">3.1.26.5</ecNumber>
    </recommendedName>
    <alternativeName>
        <fullName evidence="7">Protein C5</fullName>
    </alternativeName>
</protein>
<dbReference type="RefSeq" id="WP_158950687.1">
    <property type="nucleotide sequence ID" value="NZ_CP046400.1"/>
</dbReference>
<dbReference type="PANTHER" id="PTHR33992">
    <property type="entry name" value="RIBONUCLEASE P PROTEIN COMPONENT"/>
    <property type="match status" value="1"/>
</dbReference>
<dbReference type="EC" id="3.1.26.5" evidence="7 8"/>
<keyword evidence="4 7" id="KW-0255">Endonuclease</keyword>
<keyword evidence="6 7" id="KW-0694">RNA-binding</keyword>
<dbReference type="PANTHER" id="PTHR33992:SF1">
    <property type="entry name" value="RIBONUCLEASE P PROTEIN COMPONENT"/>
    <property type="match status" value="1"/>
</dbReference>
<dbReference type="InterPro" id="IPR014721">
    <property type="entry name" value="Ribsml_uS5_D2-typ_fold_subgr"/>
</dbReference>
<dbReference type="AlphaFoldDB" id="A0A6I6JCB1"/>
<dbReference type="SUPFAM" id="SSF54211">
    <property type="entry name" value="Ribosomal protein S5 domain 2-like"/>
    <property type="match status" value="1"/>
</dbReference>
<evidence type="ECO:0000313" key="9">
    <source>
        <dbReference type="EMBL" id="QGY38769.1"/>
    </source>
</evidence>
<dbReference type="InterPro" id="IPR000100">
    <property type="entry name" value="RNase_P"/>
</dbReference>
<dbReference type="EMBL" id="CP046400">
    <property type="protein sequence ID" value="QGY38769.1"/>
    <property type="molecule type" value="Genomic_DNA"/>
</dbReference>
<dbReference type="InterPro" id="IPR020539">
    <property type="entry name" value="RNase_P_CS"/>
</dbReference>
<dbReference type="HAMAP" id="MF_00227">
    <property type="entry name" value="RNase_P"/>
    <property type="match status" value="1"/>
</dbReference>
<name>A0A6I6JCB1_9BACT</name>
<evidence type="ECO:0000256" key="5">
    <source>
        <dbReference type="ARBA" id="ARBA00022801"/>
    </source>
</evidence>
<dbReference type="InterPro" id="IPR020568">
    <property type="entry name" value="Ribosomal_Su5_D2-typ_SF"/>
</dbReference>
<keyword evidence="3 7" id="KW-0540">Nuclease</keyword>
<keyword evidence="2 7" id="KW-0819">tRNA processing</keyword>
<evidence type="ECO:0000256" key="1">
    <source>
        <dbReference type="ARBA" id="ARBA00002663"/>
    </source>
</evidence>
<dbReference type="NCBIfam" id="TIGR00188">
    <property type="entry name" value="rnpA"/>
    <property type="match status" value="1"/>
</dbReference>
<dbReference type="GO" id="GO:0042781">
    <property type="term" value="F:3'-tRNA processing endoribonuclease activity"/>
    <property type="evidence" value="ECO:0007669"/>
    <property type="project" value="TreeGrafter"/>
</dbReference>
<reference evidence="9 10" key="1">
    <citation type="submission" date="2019-11" db="EMBL/GenBank/DDBJ databases">
        <authorList>
            <person name="Zheng R.K."/>
            <person name="Sun C.M."/>
        </authorList>
    </citation>
    <scope>NUCLEOTIDE SEQUENCE [LARGE SCALE GENOMIC DNA]</scope>
    <source>
        <strain evidence="9 10">SRB007</strain>
    </source>
</reference>